<evidence type="ECO:0008006" key="4">
    <source>
        <dbReference type="Google" id="ProtNLM"/>
    </source>
</evidence>
<feature type="chain" id="PRO_5023087926" description="Tetratricopeptide repeat protein" evidence="1">
    <location>
        <begin position="22"/>
        <end position="423"/>
    </location>
</feature>
<gene>
    <name evidence="2" type="ORF">Mal64_26810</name>
</gene>
<reference evidence="2 3" key="1">
    <citation type="submission" date="2019-02" db="EMBL/GenBank/DDBJ databases">
        <title>Deep-cultivation of Planctomycetes and their phenomic and genomic characterization uncovers novel biology.</title>
        <authorList>
            <person name="Wiegand S."/>
            <person name="Jogler M."/>
            <person name="Boedeker C."/>
            <person name="Pinto D."/>
            <person name="Vollmers J."/>
            <person name="Rivas-Marin E."/>
            <person name="Kohn T."/>
            <person name="Peeters S.H."/>
            <person name="Heuer A."/>
            <person name="Rast P."/>
            <person name="Oberbeckmann S."/>
            <person name="Bunk B."/>
            <person name="Jeske O."/>
            <person name="Meyerdierks A."/>
            <person name="Storesund J.E."/>
            <person name="Kallscheuer N."/>
            <person name="Luecker S."/>
            <person name="Lage O.M."/>
            <person name="Pohl T."/>
            <person name="Merkel B.J."/>
            <person name="Hornburger P."/>
            <person name="Mueller R.-W."/>
            <person name="Bruemmer F."/>
            <person name="Labrenz M."/>
            <person name="Spormann A.M."/>
            <person name="Op Den Camp H."/>
            <person name="Overmann J."/>
            <person name="Amann R."/>
            <person name="Jetten M.S.M."/>
            <person name="Mascher T."/>
            <person name="Medema M.H."/>
            <person name="Devos D.P."/>
            <person name="Kaster A.-K."/>
            <person name="Ovreas L."/>
            <person name="Rohde M."/>
            <person name="Galperin M.Y."/>
            <person name="Jogler C."/>
        </authorList>
    </citation>
    <scope>NUCLEOTIDE SEQUENCE [LARGE SCALE GENOMIC DNA]</scope>
    <source>
        <strain evidence="2 3">Mal64</strain>
    </source>
</reference>
<organism evidence="2 3">
    <name type="scientific">Pseudobythopirellula maris</name>
    <dbReference type="NCBI Taxonomy" id="2527991"/>
    <lineage>
        <taxon>Bacteria</taxon>
        <taxon>Pseudomonadati</taxon>
        <taxon>Planctomycetota</taxon>
        <taxon>Planctomycetia</taxon>
        <taxon>Pirellulales</taxon>
        <taxon>Lacipirellulaceae</taxon>
        <taxon>Pseudobythopirellula</taxon>
    </lineage>
</organism>
<dbReference type="AlphaFoldDB" id="A0A5C5ZIS2"/>
<comment type="caution">
    <text evidence="2">The sequence shown here is derived from an EMBL/GenBank/DDBJ whole genome shotgun (WGS) entry which is preliminary data.</text>
</comment>
<accession>A0A5C5ZIS2</accession>
<feature type="signal peptide" evidence="1">
    <location>
        <begin position="1"/>
        <end position="21"/>
    </location>
</feature>
<keyword evidence="1" id="KW-0732">Signal</keyword>
<sequence precursor="true">MGGMLRYLCIVLCVACNSVGAAEIEAGSNRSSGVHAAGQLDMASVSPLAAYNSVQSHFKRIPVDGLSGAGLGTLEHSYHEQLSRIVNRFADSDPSILSADDAMGIALSYEMLGDWKLAQPFAERASLAGDDERYSFSLLRVLLNTGQLVEVEERLGRMSESGALGSDGAIFYLFLARKHASLGDMGNAVRHANAYVDCMTKKPNASAIEALIHAIPSLADLQLTEGDAQPREGVLDRLYQYADSSKMRSVQEWEREDAGGYDLAVVAPRIDLLRVLASYEVPQLPVEMCIQAEERLLLSASNVYLTVPTSPQKIARMKSIFDYLSERRPNTLAKDVTLQQLRVLSEDIQLIVKWTEDAVGSSSNSDPASDPLLGASTAAPSVRDYMRFSDHGPLYCRQVIMNLRSLEESHTRLVNQLSVSDTE</sequence>
<evidence type="ECO:0000256" key="1">
    <source>
        <dbReference type="SAM" id="SignalP"/>
    </source>
</evidence>
<name>A0A5C5ZIS2_9BACT</name>
<evidence type="ECO:0000313" key="2">
    <source>
        <dbReference type="EMBL" id="TWT87146.1"/>
    </source>
</evidence>
<dbReference type="Proteomes" id="UP000315440">
    <property type="component" value="Unassembled WGS sequence"/>
</dbReference>
<dbReference type="EMBL" id="SJPQ01000003">
    <property type="protein sequence ID" value="TWT87146.1"/>
    <property type="molecule type" value="Genomic_DNA"/>
</dbReference>
<keyword evidence="3" id="KW-1185">Reference proteome</keyword>
<proteinExistence type="predicted"/>
<protein>
    <recommendedName>
        <fullName evidence="4">Tetratricopeptide repeat protein</fullName>
    </recommendedName>
</protein>
<evidence type="ECO:0000313" key="3">
    <source>
        <dbReference type="Proteomes" id="UP000315440"/>
    </source>
</evidence>